<dbReference type="SUPFAM" id="SSF53756">
    <property type="entry name" value="UDP-Glycosyltransferase/glycogen phosphorylase"/>
    <property type="match status" value="1"/>
</dbReference>
<evidence type="ECO:0000256" key="4">
    <source>
        <dbReference type="RuleBase" id="RU003513"/>
    </source>
</evidence>
<gene>
    <name evidence="6" type="ORF">CUN48_12510</name>
</gene>
<dbReference type="InterPro" id="IPR029767">
    <property type="entry name" value="WecB-like"/>
</dbReference>
<dbReference type="Gene3D" id="3.40.50.2000">
    <property type="entry name" value="Glycogen Phosphorylase B"/>
    <property type="match status" value="2"/>
</dbReference>
<dbReference type="PANTHER" id="PTHR43174:SF2">
    <property type="entry name" value="UDP-N-ACETYLGLUCOSAMINE 2-EPIMERASE"/>
    <property type="match status" value="1"/>
</dbReference>
<evidence type="ECO:0000313" key="7">
    <source>
        <dbReference type="Proteomes" id="UP000230790"/>
    </source>
</evidence>
<dbReference type="NCBIfam" id="TIGR00236">
    <property type="entry name" value="wecB"/>
    <property type="match status" value="1"/>
</dbReference>
<dbReference type="GO" id="GO:0008761">
    <property type="term" value="F:UDP-N-acetylglucosamine 2-epimerase activity"/>
    <property type="evidence" value="ECO:0007669"/>
    <property type="project" value="UniProtKB-EC"/>
</dbReference>
<protein>
    <recommendedName>
        <fullName evidence="3">UDP-N-acetylglucosamine 2-epimerase (non-hydrolyzing)</fullName>
        <ecNumber evidence="3">5.1.3.14</ecNumber>
    </recommendedName>
</protein>
<dbReference type="InterPro" id="IPR003331">
    <property type="entry name" value="UDP_GlcNAc_Epimerase_2_dom"/>
</dbReference>
<dbReference type="EC" id="5.1.3.14" evidence="3"/>
<proteinExistence type="inferred from homology"/>
<dbReference type="PANTHER" id="PTHR43174">
    <property type="entry name" value="UDP-N-ACETYLGLUCOSAMINE 2-EPIMERASE"/>
    <property type="match status" value="1"/>
</dbReference>
<evidence type="ECO:0000259" key="5">
    <source>
        <dbReference type="Pfam" id="PF02350"/>
    </source>
</evidence>
<reference evidence="6 7" key="1">
    <citation type="submission" date="2017-11" db="EMBL/GenBank/DDBJ databases">
        <title>Evolution of Phototrophy in the Chloroflexi Phylum Driven by Horizontal Gene Transfer.</title>
        <authorList>
            <person name="Ward L.M."/>
            <person name="Hemp J."/>
            <person name="Shih P.M."/>
            <person name="Mcglynn S.E."/>
            <person name="Fischer W."/>
        </authorList>
    </citation>
    <scope>NUCLEOTIDE SEQUENCE [LARGE SCALE GENOMIC DNA]</scope>
    <source>
        <strain evidence="6">JP3_7</strain>
    </source>
</reference>
<accession>A0A2M8QA92</accession>
<dbReference type="CDD" id="cd03786">
    <property type="entry name" value="GTB_UDP-GlcNAc_2-Epimerase"/>
    <property type="match status" value="1"/>
</dbReference>
<evidence type="ECO:0000256" key="1">
    <source>
        <dbReference type="ARBA" id="ARBA00023235"/>
    </source>
</evidence>
<dbReference type="Proteomes" id="UP000230790">
    <property type="component" value="Unassembled WGS sequence"/>
</dbReference>
<feature type="domain" description="UDP-N-acetylglucosamine 2-epimerase" evidence="5">
    <location>
        <begin position="26"/>
        <end position="370"/>
    </location>
</feature>
<dbReference type="EMBL" id="PGTN01000109">
    <property type="protein sequence ID" value="PJF46694.1"/>
    <property type="molecule type" value="Genomic_DNA"/>
</dbReference>
<sequence>MNVMVVLGTRPEAIKLAPVIRTLQRRADRIRTLVCSTGQHREMLDAALRSFAIRLDFDLQLMRPDQSLADSTARILAALDAVFNDARPDWVLTQGDTTTAMAASLAAFYRRIRIGHVEAGLRSGNLQQPFPEEANRRIADLLADLHFAPTATARDHLLREGIPAERIIVTGNTVVDALLITSRRINARALIERIGELGTRDDCFRKRMILVTAHRRESFGAPFANICRALRTIAERYPDVQIVYPVHYNPNIAGPAQALLSGVPNIALIRPVDYETMIALMQHAYLILTDSGGIQEEAPSLHKPVLILREVTERPEVVTLGAARLVGSHPDRIVAEASRLLDDREAYRRMTSVENPYGDGRASERIVEAILARDS</sequence>
<dbReference type="Pfam" id="PF02350">
    <property type="entry name" value="Epimerase_2"/>
    <property type="match status" value="1"/>
</dbReference>
<name>A0A2M8QA92_9CHLR</name>
<evidence type="ECO:0000256" key="3">
    <source>
        <dbReference type="ARBA" id="ARBA00038858"/>
    </source>
</evidence>
<evidence type="ECO:0000256" key="2">
    <source>
        <dbReference type="ARBA" id="ARBA00038209"/>
    </source>
</evidence>
<evidence type="ECO:0000313" key="6">
    <source>
        <dbReference type="EMBL" id="PJF46694.1"/>
    </source>
</evidence>
<comment type="caution">
    <text evidence="6">The sequence shown here is derived from an EMBL/GenBank/DDBJ whole genome shotgun (WGS) entry which is preliminary data.</text>
</comment>
<comment type="similarity">
    <text evidence="2 4">Belongs to the UDP-N-acetylglucosamine 2-epimerase family.</text>
</comment>
<dbReference type="AlphaFoldDB" id="A0A2M8QA92"/>
<keyword evidence="1 4" id="KW-0413">Isomerase</keyword>
<organism evidence="6 7">
    <name type="scientific">Candidatus Thermofonsia Clade 3 bacterium</name>
    <dbReference type="NCBI Taxonomy" id="2364212"/>
    <lineage>
        <taxon>Bacteria</taxon>
        <taxon>Bacillati</taxon>
        <taxon>Chloroflexota</taxon>
        <taxon>Candidatus Thermofontia</taxon>
        <taxon>Candidatus Thermofonsia Clade 3</taxon>
    </lineage>
</organism>